<dbReference type="EMBL" id="JAAZON010000213">
    <property type="protein sequence ID" value="NMC62523.1"/>
    <property type="molecule type" value="Genomic_DNA"/>
</dbReference>
<dbReference type="Proteomes" id="UP000524246">
    <property type="component" value="Unassembled WGS sequence"/>
</dbReference>
<dbReference type="AlphaFoldDB" id="A0A7X9FRH1"/>
<comment type="caution">
    <text evidence="2">The sequence shown here is derived from an EMBL/GenBank/DDBJ whole genome shotgun (WGS) entry which is preliminary data.</text>
</comment>
<organism evidence="2 3">
    <name type="scientific">SAR324 cluster bacterium</name>
    <dbReference type="NCBI Taxonomy" id="2024889"/>
    <lineage>
        <taxon>Bacteria</taxon>
        <taxon>Deltaproteobacteria</taxon>
        <taxon>SAR324 cluster</taxon>
    </lineage>
</organism>
<accession>A0A7X9FRH1</accession>
<evidence type="ECO:0000313" key="3">
    <source>
        <dbReference type="Proteomes" id="UP000524246"/>
    </source>
</evidence>
<sequence>SENQSNINTPSENIEKQAMPGKGSRNEPSFLETEASTDELHLIPKKDSETETQKTRAETWVDALPNTPVLPEKNKEISKGVPSQWW</sequence>
<feature type="compositionally biased region" description="Basic and acidic residues" evidence="1">
    <location>
        <begin position="38"/>
        <end position="59"/>
    </location>
</feature>
<protein>
    <submittedName>
        <fullName evidence="2">Uncharacterized protein</fullName>
    </submittedName>
</protein>
<evidence type="ECO:0000256" key="1">
    <source>
        <dbReference type="SAM" id="MobiDB-lite"/>
    </source>
</evidence>
<feature type="non-terminal residue" evidence="2">
    <location>
        <position position="1"/>
    </location>
</feature>
<feature type="compositionally biased region" description="Polar residues" evidence="1">
    <location>
        <begin position="1"/>
        <end position="12"/>
    </location>
</feature>
<gene>
    <name evidence="2" type="ORF">GYA55_05075</name>
</gene>
<name>A0A7X9FRH1_9DELT</name>
<feature type="region of interest" description="Disordered" evidence="1">
    <location>
        <begin position="1"/>
        <end position="86"/>
    </location>
</feature>
<proteinExistence type="predicted"/>
<reference evidence="2 3" key="1">
    <citation type="journal article" date="2020" name="Biotechnol. Biofuels">
        <title>New insights from the biogas microbiome by comprehensive genome-resolved metagenomics of nearly 1600 species originating from multiple anaerobic digesters.</title>
        <authorList>
            <person name="Campanaro S."/>
            <person name="Treu L."/>
            <person name="Rodriguez-R L.M."/>
            <person name="Kovalovszki A."/>
            <person name="Ziels R.M."/>
            <person name="Maus I."/>
            <person name="Zhu X."/>
            <person name="Kougias P.G."/>
            <person name="Basile A."/>
            <person name="Luo G."/>
            <person name="Schluter A."/>
            <person name="Konstantinidis K.T."/>
            <person name="Angelidaki I."/>
        </authorList>
    </citation>
    <scope>NUCLEOTIDE SEQUENCE [LARGE SCALE GENOMIC DNA]</scope>
    <source>
        <strain evidence="2">AS27yjCOA_65</strain>
    </source>
</reference>
<evidence type="ECO:0000313" key="2">
    <source>
        <dbReference type="EMBL" id="NMC62523.1"/>
    </source>
</evidence>